<accession>A0ABP1GEU3</accession>
<dbReference type="EMBL" id="CAXHTA020000020">
    <property type="protein sequence ID" value="CAL5229286.1"/>
    <property type="molecule type" value="Genomic_DNA"/>
</dbReference>
<dbReference type="CDD" id="cd02440">
    <property type="entry name" value="AdoMet_MTases"/>
    <property type="match status" value="1"/>
</dbReference>
<feature type="domain" description="Methyltransferase type 11" evidence="3">
    <location>
        <begin position="61"/>
        <end position="164"/>
    </location>
</feature>
<protein>
    <submittedName>
        <fullName evidence="4">G12583 protein</fullName>
    </submittedName>
</protein>
<proteinExistence type="predicted"/>
<keyword evidence="5" id="KW-1185">Reference proteome</keyword>
<reference evidence="4 5" key="1">
    <citation type="submission" date="2024-06" db="EMBL/GenBank/DDBJ databases">
        <authorList>
            <person name="Kraege A."/>
            <person name="Thomma B."/>
        </authorList>
    </citation>
    <scope>NUCLEOTIDE SEQUENCE [LARGE SCALE GENOMIC DNA]</scope>
</reference>
<keyword evidence="1" id="KW-0489">Methyltransferase</keyword>
<dbReference type="InterPro" id="IPR050602">
    <property type="entry name" value="Malonyl-ACP_OMT"/>
</dbReference>
<evidence type="ECO:0000256" key="1">
    <source>
        <dbReference type="ARBA" id="ARBA00022603"/>
    </source>
</evidence>
<name>A0ABP1GEU3_9CHLO</name>
<gene>
    <name evidence="4" type="primary">g12583</name>
    <name evidence="4" type="ORF">VP750_LOCUS11192</name>
</gene>
<evidence type="ECO:0000256" key="2">
    <source>
        <dbReference type="ARBA" id="ARBA00022679"/>
    </source>
</evidence>
<dbReference type="SUPFAM" id="SSF53335">
    <property type="entry name" value="S-adenosyl-L-methionine-dependent methyltransferases"/>
    <property type="match status" value="1"/>
</dbReference>
<keyword evidence="2" id="KW-0808">Transferase</keyword>
<evidence type="ECO:0000313" key="5">
    <source>
        <dbReference type="Proteomes" id="UP001497392"/>
    </source>
</evidence>
<evidence type="ECO:0000259" key="3">
    <source>
        <dbReference type="Pfam" id="PF08241"/>
    </source>
</evidence>
<dbReference type="Gene3D" id="3.40.50.150">
    <property type="entry name" value="Vaccinia Virus protein VP39"/>
    <property type="match status" value="1"/>
</dbReference>
<dbReference type="Pfam" id="PF08241">
    <property type="entry name" value="Methyltransf_11"/>
    <property type="match status" value="1"/>
</dbReference>
<sequence length="324" mass="35294">MGGTGSSTVDIFDRDVKRAHRERAVRLQTSEDPLQAEVAERLLDRLEDCKRTFPRVAVLGGAGEAVVSRLCGGRAGIESAVLLDSSNAMLERCRQRVSQQSASTGPPGLSNLKVEYVEGEEDALPLKERSMDLIVSCLGLHWVNDLPGAMIQCQKALKPDGLFLGAMFGGDTLQELRIAHGLAEQEVEGGISPRISPLAQVRDAGNLLTRANLAIPSVDTDEIIVNYRSMDELVRHLRAMGESNAVRVRRPLMRLATARRAAEIYAEKFGTEDGALPATYQIIFMTGWAPHASQQRPMQRGSAEVTLESLQAELAKRKASNPKA</sequence>
<organism evidence="4 5">
    <name type="scientific">Coccomyxa viridis</name>
    <dbReference type="NCBI Taxonomy" id="1274662"/>
    <lineage>
        <taxon>Eukaryota</taxon>
        <taxon>Viridiplantae</taxon>
        <taxon>Chlorophyta</taxon>
        <taxon>core chlorophytes</taxon>
        <taxon>Trebouxiophyceae</taxon>
        <taxon>Trebouxiophyceae incertae sedis</taxon>
        <taxon>Coccomyxaceae</taxon>
        <taxon>Coccomyxa</taxon>
    </lineage>
</organism>
<dbReference type="Proteomes" id="UP001497392">
    <property type="component" value="Unassembled WGS sequence"/>
</dbReference>
<dbReference type="PANTHER" id="PTHR13090:SF1">
    <property type="entry name" value="ARGININE-HYDROXYLASE NDUFAF5, MITOCHONDRIAL"/>
    <property type="match status" value="1"/>
</dbReference>
<comment type="caution">
    <text evidence="4">The sequence shown here is derived from an EMBL/GenBank/DDBJ whole genome shotgun (WGS) entry which is preliminary data.</text>
</comment>
<dbReference type="PANTHER" id="PTHR13090">
    <property type="entry name" value="ARGININE-HYDROXYLASE NDUFAF5, MITOCHONDRIAL"/>
    <property type="match status" value="1"/>
</dbReference>
<dbReference type="InterPro" id="IPR029063">
    <property type="entry name" value="SAM-dependent_MTases_sf"/>
</dbReference>
<evidence type="ECO:0000313" key="4">
    <source>
        <dbReference type="EMBL" id="CAL5229286.1"/>
    </source>
</evidence>
<dbReference type="InterPro" id="IPR013216">
    <property type="entry name" value="Methyltransf_11"/>
</dbReference>